<sequence length="292" mass="33274">MDEDSFVALSPTSRKLLDRIRQSSNSDLPVLVLGEIGTGKSYLGKLLCSLAKAKFPNFTAFDFGASETDSEAKEAFSTLSSLNGHTILLENVSKLDPALQVQLLQKIRADKGKNRYIFSEDLNIKEKVSNGKLLESLLIEIQTLQLNLPALRERKEDIAPFVRFFLADVGKKYGRRNIKISDKLGKFLLEYDYPGNLHQLRNLIEGMVSLHNVKTLDTKHLPPELFETRYKTEIKLEVRTGIPLKDYEREIIRRNLVLVNGNREKAARILGISERTIYRKITEFDLNDPKPE</sequence>
<dbReference type="Gene3D" id="1.10.8.60">
    <property type="match status" value="1"/>
</dbReference>
<accession>A0A2M9ZSW2</accession>
<dbReference type="Gene3D" id="3.40.50.300">
    <property type="entry name" value="P-loop containing nucleotide triphosphate hydrolases"/>
    <property type="match status" value="1"/>
</dbReference>
<evidence type="ECO:0000256" key="2">
    <source>
        <dbReference type="ARBA" id="ARBA00022840"/>
    </source>
</evidence>
<evidence type="ECO:0000259" key="5">
    <source>
        <dbReference type="PROSITE" id="PS50045"/>
    </source>
</evidence>
<keyword evidence="8" id="KW-1185">Reference proteome</keyword>
<evidence type="ECO:0000313" key="8">
    <source>
        <dbReference type="Proteomes" id="UP000231962"/>
    </source>
</evidence>
<keyword evidence="2" id="KW-0067">ATP-binding</keyword>
<dbReference type="GO" id="GO:0006355">
    <property type="term" value="P:regulation of DNA-templated transcription"/>
    <property type="evidence" value="ECO:0007669"/>
    <property type="project" value="InterPro"/>
</dbReference>
<keyword evidence="3" id="KW-0805">Transcription regulation</keyword>
<evidence type="ECO:0000313" key="7">
    <source>
        <dbReference type="EMBL" id="PJZ75170.1"/>
    </source>
</evidence>
<dbReference type="SUPFAM" id="SSF46689">
    <property type="entry name" value="Homeodomain-like"/>
    <property type="match status" value="1"/>
</dbReference>
<dbReference type="InterPro" id="IPR027417">
    <property type="entry name" value="P-loop_NTPase"/>
</dbReference>
<dbReference type="GO" id="GO:0005524">
    <property type="term" value="F:ATP binding"/>
    <property type="evidence" value="ECO:0007669"/>
    <property type="project" value="UniProtKB-KW"/>
</dbReference>
<dbReference type="EMBL" id="NPDZ01000001">
    <property type="protein sequence ID" value="PJZ75170.1"/>
    <property type="molecule type" value="Genomic_DNA"/>
</dbReference>
<gene>
    <name evidence="6" type="ORF">CH360_00645</name>
    <name evidence="7" type="ORF">CH373_00645</name>
</gene>
<proteinExistence type="predicted"/>
<dbReference type="GO" id="GO:0043565">
    <property type="term" value="F:sequence-specific DNA binding"/>
    <property type="evidence" value="ECO:0007669"/>
    <property type="project" value="InterPro"/>
</dbReference>
<dbReference type="InterPro" id="IPR009057">
    <property type="entry name" value="Homeodomain-like_sf"/>
</dbReference>
<dbReference type="PRINTS" id="PR01590">
    <property type="entry name" value="HTHFIS"/>
</dbReference>
<dbReference type="Pfam" id="PF14532">
    <property type="entry name" value="Sigma54_activ_2"/>
    <property type="match status" value="1"/>
</dbReference>
<reference evidence="8 9" key="1">
    <citation type="submission" date="2017-07" db="EMBL/GenBank/DDBJ databases">
        <title>Leptospira spp. isolated from tropical soils.</title>
        <authorList>
            <person name="Thibeaux R."/>
            <person name="Iraola G."/>
            <person name="Ferres I."/>
            <person name="Bierque E."/>
            <person name="Girault D."/>
            <person name="Soupe-Gilbert M.-E."/>
            <person name="Picardeau M."/>
            <person name="Goarant C."/>
        </authorList>
    </citation>
    <scope>NUCLEOTIDE SEQUENCE [LARGE SCALE GENOMIC DNA]</scope>
    <source>
        <strain evidence="7 9">FH1-B-B1</strain>
        <strain evidence="6 8">FH1-B-C1</strain>
    </source>
</reference>
<keyword evidence="4" id="KW-0804">Transcription</keyword>
<name>A0A2M9ZSW2_9LEPT</name>
<evidence type="ECO:0000256" key="3">
    <source>
        <dbReference type="ARBA" id="ARBA00023015"/>
    </source>
</evidence>
<evidence type="ECO:0000256" key="4">
    <source>
        <dbReference type="ARBA" id="ARBA00023163"/>
    </source>
</evidence>
<dbReference type="Pfam" id="PF25601">
    <property type="entry name" value="AAA_lid_14"/>
    <property type="match status" value="1"/>
</dbReference>
<dbReference type="Pfam" id="PF02954">
    <property type="entry name" value="HTH_8"/>
    <property type="match status" value="1"/>
</dbReference>
<dbReference type="EMBL" id="NPDY01000001">
    <property type="protein sequence ID" value="PJZ71553.1"/>
    <property type="molecule type" value="Genomic_DNA"/>
</dbReference>
<evidence type="ECO:0000313" key="6">
    <source>
        <dbReference type="EMBL" id="PJZ71553.1"/>
    </source>
</evidence>
<comment type="caution">
    <text evidence="7">The sequence shown here is derived from an EMBL/GenBank/DDBJ whole genome shotgun (WGS) entry which is preliminary data.</text>
</comment>
<keyword evidence="1" id="KW-0547">Nucleotide-binding</keyword>
<dbReference type="Gene3D" id="1.10.10.60">
    <property type="entry name" value="Homeodomain-like"/>
    <property type="match status" value="1"/>
</dbReference>
<dbReference type="Proteomes" id="UP000231990">
    <property type="component" value="Unassembled WGS sequence"/>
</dbReference>
<dbReference type="InterPro" id="IPR002197">
    <property type="entry name" value="HTH_Fis"/>
</dbReference>
<organism evidence="7 9">
    <name type="scientific">Leptospira perolatii</name>
    <dbReference type="NCBI Taxonomy" id="2023191"/>
    <lineage>
        <taxon>Bacteria</taxon>
        <taxon>Pseudomonadati</taxon>
        <taxon>Spirochaetota</taxon>
        <taxon>Spirochaetia</taxon>
        <taxon>Leptospirales</taxon>
        <taxon>Leptospiraceae</taxon>
        <taxon>Leptospira</taxon>
    </lineage>
</organism>
<evidence type="ECO:0000256" key="1">
    <source>
        <dbReference type="ARBA" id="ARBA00022741"/>
    </source>
</evidence>
<feature type="domain" description="Sigma-54 factor interaction" evidence="5">
    <location>
        <begin position="6"/>
        <end position="209"/>
    </location>
</feature>
<dbReference type="OrthoDB" id="9771372at2"/>
<dbReference type="PANTHER" id="PTHR32071:SF57">
    <property type="entry name" value="C4-DICARBOXYLATE TRANSPORT TRANSCRIPTIONAL REGULATORY PROTEIN DCTD"/>
    <property type="match status" value="1"/>
</dbReference>
<evidence type="ECO:0000313" key="9">
    <source>
        <dbReference type="Proteomes" id="UP000231990"/>
    </source>
</evidence>
<dbReference type="AlphaFoldDB" id="A0A2M9ZSW2"/>
<dbReference type="InterPro" id="IPR058031">
    <property type="entry name" value="AAA_lid_NorR"/>
</dbReference>
<dbReference type="PANTHER" id="PTHR32071">
    <property type="entry name" value="TRANSCRIPTIONAL REGULATORY PROTEIN"/>
    <property type="match status" value="1"/>
</dbReference>
<dbReference type="PROSITE" id="PS50045">
    <property type="entry name" value="SIGMA54_INTERACT_4"/>
    <property type="match status" value="1"/>
</dbReference>
<dbReference type="InterPro" id="IPR002078">
    <property type="entry name" value="Sigma_54_int"/>
</dbReference>
<dbReference type="SUPFAM" id="SSF52540">
    <property type="entry name" value="P-loop containing nucleoside triphosphate hydrolases"/>
    <property type="match status" value="1"/>
</dbReference>
<dbReference type="Proteomes" id="UP000231962">
    <property type="component" value="Unassembled WGS sequence"/>
</dbReference>
<dbReference type="RefSeq" id="WP_100712536.1">
    <property type="nucleotide sequence ID" value="NZ_NPDZ01000001.1"/>
</dbReference>
<protein>
    <submittedName>
        <fullName evidence="7">Fis family transcriptional regulator</fullName>
    </submittedName>
</protein>